<accession>A0A068VH05</accession>
<dbReference type="EMBL" id="HG739986">
    <property type="protein sequence ID" value="CDP20100.1"/>
    <property type="molecule type" value="Genomic_DNA"/>
</dbReference>
<dbReference type="Gramene" id="CDP20100">
    <property type="protein sequence ID" value="CDP20100"/>
    <property type="gene ID" value="GSCOC_T00012621001"/>
</dbReference>
<evidence type="ECO:0000313" key="2">
    <source>
        <dbReference type="Proteomes" id="UP000295252"/>
    </source>
</evidence>
<reference evidence="2" key="1">
    <citation type="journal article" date="2014" name="Science">
        <title>The coffee genome provides insight into the convergent evolution of caffeine biosynthesis.</title>
        <authorList>
            <person name="Denoeud F."/>
            <person name="Carretero-Paulet L."/>
            <person name="Dereeper A."/>
            <person name="Droc G."/>
            <person name="Guyot R."/>
            <person name="Pietrella M."/>
            <person name="Zheng C."/>
            <person name="Alberti A."/>
            <person name="Anthony F."/>
            <person name="Aprea G."/>
            <person name="Aury J.M."/>
            <person name="Bento P."/>
            <person name="Bernard M."/>
            <person name="Bocs S."/>
            <person name="Campa C."/>
            <person name="Cenci A."/>
            <person name="Combes M.C."/>
            <person name="Crouzillat D."/>
            <person name="Da Silva C."/>
            <person name="Daddiego L."/>
            <person name="De Bellis F."/>
            <person name="Dussert S."/>
            <person name="Garsmeur O."/>
            <person name="Gayraud T."/>
            <person name="Guignon V."/>
            <person name="Jahn K."/>
            <person name="Jamilloux V."/>
            <person name="Joet T."/>
            <person name="Labadie K."/>
            <person name="Lan T."/>
            <person name="Leclercq J."/>
            <person name="Lepelley M."/>
            <person name="Leroy T."/>
            <person name="Li L.T."/>
            <person name="Librado P."/>
            <person name="Lopez L."/>
            <person name="Munoz A."/>
            <person name="Noel B."/>
            <person name="Pallavicini A."/>
            <person name="Perrotta G."/>
            <person name="Poncet V."/>
            <person name="Pot D."/>
            <person name="Priyono X."/>
            <person name="Rigoreau M."/>
            <person name="Rouard M."/>
            <person name="Rozas J."/>
            <person name="Tranchant-Dubreuil C."/>
            <person name="VanBuren R."/>
            <person name="Zhang Q."/>
            <person name="Andrade A.C."/>
            <person name="Argout X."/>
            <person name="Bertrand B."/>
            <person name="de Kochko A."/>
            <person name="Graziosi G."/>
            <person name="Henry R.J."/>
            <person name="Jayarama X."/>
            <person name="Ming R."/>
            <person name="Nagai C."/>
            <person name="Rounsley S."/>
            <person name="Sankoff D."/>
            <person name="Giuliano G."/>
            <person name="Albert V.A."/>
            <person name="Wincker P."/>
            <person name="Lashermes P."/>
        </authorList>
    </citation>
    <scope>NUCLEOTIDE SEQUENCE [LARGE SCALE GENOMIC DNA]</scope>
    <source>
        <strain evidence="2">cv. DH200-94</strain>
    </source>
</reference>
<dbReference type="STRING" id="49390.A0A068VH05"/>
<sequence length="89" mass="10251">MCTILKAWKAGSNFLGTHKKVEYNANYNFTSEYKSTRLVGLSPSVPVNVVLQDWIRHSDGKLSFLGFVRLLHGVPHEHFRRLETTNYLD</sequence>
<dbReference type="OrthoDB" id="1730893at2759"/>
<dbReference type="InParanoid" id="A0A068VH05"/>
<protein>
    <submittedName>
        <fullName evidence="1">DH200=94 genomic scaffold, scaffold_902</fullName>
    </submittedName>
</protein>
<dbReference type="PhylomeDB" id="A0A068VH05"/>
<organism evidence="1 2">
    <name type="scientific">Coffea canephora</name>
    <name type="common">Robusta coffee</name>
    <dbReference type="NCBI Taxonomy" id="49390"/>
    <lineage>
        <taxon>Eukaryota</taxon>
        <taxon>Viridiplantae</taxon>
        <taxon>Streptophyta</taxon>
        <taxon>Embryophyta</taxon>
        <taxon>Tracheophyta</taxon>
        <taxon>Spermatophyta</taxon>
        <taxon>Magnoliopsida</taxon>
        <taxon>eudicotyledons</taxon>
        <taxon>Gunneridae</taxon>
        <taxon>Pentapetalae</taxon>
        <taxon>asterids</taxon>
        <taxon>lamiids</taxon>
        <taxon>Gentianales</taxon>
        <taxon>Rubiaceae</taxon>
        <taxon>Ixoroideae</taxon>
        <taxon>Gardenieae complex</taxon>
        <taxon>Bertiereae - Coffeeae clade</taxon>
        <taxon>Coffeeae</taxon>
        <taxon>Coffea</taxon>
    </lineage>
</organism>
<name>A0A068VH05_COFCA</name>
<dbReference type="AlphaFoldDB" id="A0A068VH05"/>
<proteinExistence type="predicted"/>
<evidence type="ECO:0000313" key="1">
    <source>
        <dbReference type="EMBL" id="CDP20100.1"/>
    </source>
</evidence>
<gene>
    <name evidence="1" type="ORF">GSCOC_T00012621001</name>
</gene>
<dbReference type="Proteomes" id="UP000295252">
    <property type="component" value="Unassembled WGS sequence"/>
</dbReference>
<keyword evidence="2" id="KW-1185">Reference proteome</keyword>